<sequence>MHETIPWHAHSHPAVRTSLGFRRLESLCRGLVVTMEPQSDISTTVLPLYKISELASSTSVTQISLRYS</sequence>
<name>A0A5N6JLV5_9EURO</name>
<dbReference type="Proteomes" id="UP000326289">
    <property type="component" value="Unassembled WGS sequence"/>
</dbReference>
<organism evidence="1 2">
    <name type="scientific">Aspergillus minisclerotigenes</name>
    <dbReference type="NCBI Taxonomy" id="656917"/>
    <lineage>
        <taxon>Eukaryota</taxon>
        <taxon>Fungi</taxon>
        <taxon>Dikarya</taxon>
        <taxon>Ascomycota</taxon>
        <taxon>Pezizomycotina</taxon>
        <taxon>Eurotiomycetes</taxon>
        <taxon>Eurotiomycetidae</taxon>
        <taxon>Eurotiales</taxon>
        <taxon>Aspergillaceae</taxon>
        <taxon>Aspergillus</taxon>
        <taxon>Aspergillus subgen. Circumdati</taxon>
    </lineage>
</organism>
<gene>
    <name evidence="1" type="ORF">BDV30DRAFT_102793</name>
</gene>
<accession>A0A5N6JLV5</accession>
<evidence type="ECO:0000313" key="1">
    <source>
        <dbReference type="EMBL" id="KAB8278904.1"/>
    </source>
</evidence>
<keyword evidence="2" id="KW-1185">Reference proteome</keyword>
<reference evidence="1 2" key="1">
    <citation type="submission" date="2019-04" db="EMBL/GenBank/DDBJ databases">
        <title>Fungal friends and foes A comparative genomics study of 23 Aspergillus species from section Flavi.</title>
        <authorList>
            <consortium name="DOE Joint Genome Institute"/>
            <person name="Kjaerbolling I."/>
            <person name="Vesth T.C."/>
            <person name="Frisvad J.C."/>
            <person name="Nybo J.L."/>
            <person name="Theobald S."/>
            <person name="Kildgaard S."/>
            <person name="Petersen T.I."/>
            <person name="Kuo A."/>
            <person name="Sato A."/>
            <person name="Lyhne E.K."/>
            <person name="Kogle M.E."/>
            <person name="Wiebenga A."/>
            <person name="Kun R.S."/>
            <person name="Lubbers R.J."/>
            <person name="Makela M.R."/>
            <person name="Barry K."/>
            <person name="Chovatia M."/>
            <person name="Clum A."/>
            <person name="Daum C."/>
            <person name="Haridas S."/>
            <person name="He G."/>
            <person name="LaButti K."/>
            <person name="Lipzen A."/>
            <person name="Mondo S."/>
            <person name="Pangilinan J."/>
            <person name="Riley R."/>
            <person name="Salamov A."/>
            <person name="Simmons B.A."/>
            <person name="Magnuson J.K."/>
            <person name="Henrissat B."/>
            <person name="Mortensen U.H."/>
            <person name="Larsen T.O."/>
            <person name="De vries R.P."/>
            <person name="Grigoriev I.V."/>
            <person name="Machida M."/>
            <person name="Baker S.E."/>
            <person name="Andersen M.R."/>
        </authorList>
    </citation>
    <scope>NUCLEOTIDE SEQUENCE [LARGE SCALE GENOMIC DNA]</scope>
    <source>
        <strain evidence="1 2">CBS 117635</strain>
    </source>
</reference>
<evidence type="ECO:0000313" key="2">
    <source>
        <dbReference type="Proteomes" id="UP000326289"/>
    </source>
</evidence>
<proteinExistence type="predicted"/>
<protein>
    <submittedName>
        <fullName evidence="1">Uncharacterized protein</fullName>
    </submittedName>
</protein>
<dbReference type="EMBL" id="ML732766">
    <property type="protein sequence ID" value="KAB8278904.1"/>
    <property type="molecule type" value="Genomic_DNA"/>
</dbReference>
<dbReference type="AlphaFoldDB" id="A0A5N6JLV5"/>